<sequence length="111" mass="13468">MYQNKKNVFFIIVVRDHMTKKVIRKRLVNGQNQLKDLIFINKSPILENIMRKGQKQVYGCKCMKGMKKGGQWKCDLEKYKIIQYQHKLIIYCYKIKISLIIIKYRRLFSTY</sequence>
<dbReference type="EMBL" id="CAJJDN010000239">
    <property type="protein sequence ID" value="CAD8129703.1"/>
    <property type="molecule type" value="Genomic_DNA"/>
</dbReference>
<keyword evidence="2" id="KW-1185">Reference proteome</keyword>
<evidence type="ECO:0000313" key="1">
    <source>
        <dbReference type="EMBL" id="CAD8129703.1"/>
    </source>
</evidence>
<name>A0A8S1RQV2_9CILI</name>
<protein>
    <submittedName>
        <fullName evidence="1">Uncharacterized protein</fullName>
    </submittedName>
</protein>
<dbReference type="Proteomes" id="UP000692954">
    <property type="component" value="Unassembled WGS sequence"/>
</dbReference>
<accession>A0A8S1RQV2</accession>
<proteinExistence type="predicted"/>
<dbReference type="AlphaFoldDB" id="A0A8S1RQV2"/>
<evidence type="ECO:0000313" key="2">
    <source>
        <dbReference type="Proteomes" id="UP000692954"/>
    </source>
</evidence>
<comment type="caution">
    <text evidence="1">The sequence shown here is derived from an EMBL/GenBank/DDBJ whole genome shotgun (WGS) entry which is preliminary data.</text>
</comment>
<gene>
    <name evidence="1" type="ORF">PSON_ATCC_30995.1.T2390001</name>
</gene>
<organism evidence="1 2">
    <name type="scientific">Paramecium sonneborni</name>
    <dbReference type="NCBI Taxonomy" id="65129"/>
    <lineage>
        <taxon>Eukaryota</taxon>
        <taxon>Sar</taxon>
        <taxon>Alveolata</taxon>
        <taxon>Ciliophora</taxon>
        <taxon>Intramacronucleata</taxon>
        <taxon>Oligohymenophorea</taxon>
        <taxon>Peniculida</taxon>
        <taxon>Parameciidae</taxon>
        <taxon>Paramecium</taxon>
    </lineage>
</organism>
<reference evidence="1" key="1">
    <citation type="submission" date="2021-01" db="EMBL/GenBank/DDBJ databases">
        <authorList>
            <consortium name="Genoscope - CEA"/>
            <person name="William W."/>
        </authorList>
    </citation>
    <scope>NUCLEOTIDE SEQUENCE</scope>
</reference>